<keyword evidence="1 3" id="KW-0560">Oxidoreductase</keyword>
<proteinExistence type="predicted"/>
<dbReference type="InterPro" id="IPR006076">
    <property type="entry name" value="FAD-dep_OxRdtase"/>
</dbReference>
<dbReference type="GO" id="GO:0016491">
    <property type="term" value="F:oxidoreductase activity"/>
    <property type="evidence" value="ECO:0007669"/>
    <property type="project" value="UniProtKB-KW"/>
</dbReference>
<evidence type="ECO:0000256" key="1">
    <source>
        <dbReference type="ARBA" id="ARBA00023002"/>
    </source>
</evidence>
<dbReference type="EMBL" id="JBHSUW010000001">
    <property type="protein sequence ID" value="MFC6506007.1"/>
    <property type="molecule type" value="Genomic_DNA"/>
</dbReference>
<name>A0ABW1Y6W1_STRPL</name>
<feature type="domain" description="FAD dependent oxidoreductase" evidence="2">
    <location>
        <begin position="4"/>
        <end position="357"/>
    </location>
</feature>
<evidence type="ECO:0000313" key="4">
    <source>
        <dbReference type="Proteomes" id="UP001596321"/>
    </source>
</evidence>
<protein>
    <submittedName>
        <fullName evidence="3">NAD(P)/FAD-dependent oxidoreductase</fullName>
        <ecNumber evidence="3">1.-.-.-</ecNumber>
    </submittedName>
</protein>
<dbReference type="SUPFAM" id="SSF51905">
    <property type="entry name" value="FAD/NAD(P)-binding domain"/>
    <property type="match status" value="1"/>
</dbReference>
<dbReference type="Gene3D" id="3.30.9.10">
    <property type="entry name" value="D-Amino Acid Oxidase, subunit A, domain 2"/>
    <property type="match status" value="1"/>
</dbReference>
<dbReference type="Pfam" id="PF01266">
    <property type="entry name" value="DAO"/>
    <property type="match status" value="1"/>
</dbReference>
<dbReference type="Gene3D" id="3.50.50.60">
    <property type="entry name" value="FAD/NAD(P)-binding domain"/>
    <property type="match status" value="1"/>
</dbReference>
<gene>
    <name evidence="3" type="ORF">ACFQFF_32285</name>
</gene>
<dbReference type="Proteomes" id="UP001596321">
    <property type="component" value="Unassembled WGS sequence"/>
</dbReference>
<reference evidence="4" key="1">
    <citation type="journal article" date="2019" name="Int. J. Syst. Evol. Microbiol.">
        <title>The Global Catalogue of Microorganisms (GCM) 10K type strain sequencing project: providing services to taxonomists for standard genome sequencing and annotation.</title>
        <authorList>
            <consortium name="The Broad Institute Genomics Platform"/>
            <consortium name="The Broad Institute Genome Sequencing Center for Infectious Disease"/>
            <person name="Wu L."/>
            <person name="Ma J."/>
        </authorList>
    </citation>
    <scope>NUCLEOTIDE SEQUENCE [LARGE SCALE GENOMIC DNA]</scope>
    <source>
        <strain evidence="4">JCM 4504</strain>
    </source>
</reference>
<evidence type="ECO:0000313" key="3">
    <source>
        <dbReference type="EMBL" id="MFC6506007.1"/>
    </source>
</evidence>
<sequence>MTLKVVVVGGGVVGAACAFHAASAGLDVTVVDRGPVGAGTTSRGEGNVLLSDKEPGPELDLARLSRALWDEAGDELGADLFELEPKGGLVVARTDEGLAALGVFAARQARAGVRVEPVDRVRELEPHLAPGLPGGVHYPQDAQVQPVRAAVALLDAAVRRGARTRTAEVTAAVTGRDGALTGVRTAAGDVLPADAVVNAAGTWGGEVGRRLGAPVEVLPRRGFVLVTEPLPPMVRHKVYSADYVAGVASSDAGLETSCVVEGTRGGTVLIGASRERVGFDTRLNPAVVTRLAAQACRLFPFLRGIHLIRTYRGFRPYCPDHLPVVGPDPRAPGVVHACGHEGAGIGLAPATGALVTAHLLGRPWRGADPAAHTALLPDRLVTRGGASRWPG</sequence>
<comment type="caution">
    <text evidence="3">The sequence shown here is derived from an EMBL/GenBank/DDBJ whole genome shotgun (WGS) entry which is preliminary data.</text>
</comment>
<dbReference type="PANTHER" id="PTHR13847:SF287">
    <property type="entry name" value="FAD-DEPENDENT OXIDOREDUCTASE DOMAIN-CONTAINING PROTEIN 1"/>
    <property type="match status" value="1"/>
</dbReference>
<dbReference type="InterPro" id="IPR036188">
    <property type="entry name" value="FAD/NAD-bd_sf"/>
</dbReference>
<keyword evidence="4" id="KW-1185">Reference proteome</keyword>
<evidence type="ECO:0000259" key="2">
    <source>
        <dbReference type="Pfam" id="PF01266"/>
    </source>
</evidence>
<organism evidence="3 4">
    <name type="scientific">Streptomyces plicatus</name>
    <dbReference type="NCBI Taxonomy" id="1922"/>
    <lineage>
        <taxon>Bacteria</taxon>
        <taxon>Bacillati</taxon>
        <taxon>Actinomycetota</taxon>
        <taxon>Actinomycetes</taxon>
        <taxon>Kitasatosporales</taxon>
        <taxon>Streptomycetaceae</taxon>
        <taxon>Streptomyces</taxon>
        <taxon>Streptomyces rochei group</taxon>
    </lineage>
</organism>
<dbReference type="RefSeq" id="WP_193450353.1">
    <property type="nucleotide sequence ID" value="NZ_BMUJ01000025.1"/>
</dbReference>
<dbReference type="EC" id="1.-.-.-" evidence="3"/>
<dbReference type="PROSITE" id="PS51257">
    <property type="entry name" value="PROKAR_LIPOPROTEIN"/>
    <property type="match status" value="1"/>
</dbReference>
<dbReference type="SUPFAM" id="SSF54373">
    <property type="entry name" value="FAD-linked reductases, C-terminal domain"/>
    <property type="match status" value="1"/>
</dbReference>
<dbReference type="PANTHER" id="PTHR13847">
    <property type="entry name" value="SARCOSINE DEHYDROGENASE-RELATED"/>
    <property type="match status" value="1"/>
</dbReference>
<accession>A0ABW1Y6W1</accession>